<reference evidence="1 2" key="1">
    <citation type="submission" date="2012-06" db="EMBL/GenBank/DDBJ databases">
        <title>Finished chromosome of genome of Cylindrospermum stagnale PCC 7417.</title>
        <authorList>
            <consortium name="US DOE Joint Genome Institute"/>
            <person name="Gugger M."/>
            <person name="Coursin T."/>
            <person name="Rippka R."/>
            <person name="Tandeau De Marsac N."/>
            <person name="Huntemann M."/>
            <person name="Wei C.-L."/>
            <person name="Han J."/>
            <person name="Detter J.C."/>
            <person name="Han C."/>
            <person name="Tapia R."/>
            <person name="Chen A."/>
            <person name="Kyrpides N."/>
            <person name="Mavromatis K."/>
            <person name="Markowitz V."/>
            <person name="Szeto E."/>
            <person name="Ivanova N."/>
            <person name="Pagani I."/>
            <person name="Pati A."/>
            <person name="Goodwin L."/>
            <person name="Nordberg H.P."/>
            <person name="Cantor M.N."/>
            <person name="Hua S.X."/>
            <person name="Woyke T."/>
            <person name="Kerfeld C.A."/>
        </authorList>
    </citation>
    <scope>NUCLEOTIDE SEQUENCE [LARGE SCALE GENOMIC DNA]</scope>
    <source>
        <strain evidence="1 2">PCC 7417</strain>
    </source>
</reference>
<accession>K9X3A4</accession>
<name>K9X3A4_9NOST</name>
<dbReference type="eggNOG" id="ENOG5032YCP">
    <property type="taxonomic scope" value="Bacteria"/>
</dbReference>
<dbReference type="Proteomes" id="UP000010475">
    <property type="component" value="Chromosome"/>
</dbReference>
<dbReference type="RefSeq" id="WP_015210195.1">
    <property type="nucleotide sequence ID" value="NC_019757.1"/>
</dbReference>
<dbReference type="OrthoDB" id="515968at2"/>
<dbReference type="EMBL" id="CP003642">
    <property type="protein sequence ID" value="AFZ26958.1"/>
    <property type="molecule type" value="Genomic_DNA"/>
</dbReference>
<evidence type="ECO:0000313" key="1">
    <source>
        <dbReference type="EMBL" id="AFZ26958.1"/>
    </source>
</evidence>
<dbReference type="HOGENOM" id="CLU_171052_0_0_3"/>
<dbReference type="KEGG" id="csg:Cylst_4906"/>
<dbReference type="PATRIC" id="fig|56107.3.peg.5389"/>
<keyword evidence="2" id="KW-1185">Reference proteome</keyword>
<protein>
    <submittedName>
        <fullName evidence="1">Uncharacterized protein</fullName>
    </submittedName>
</protein>
<dbReference type="AlphaFoldDB" id="K9X3A4"/>
<proteinExistence type="predicted"/>
<dbReference type="STRING" id="56107.Cylst_4906"/>
<organism evidence="1 2">
    <name type="scientific">Cylindrospermum stagnale PCC 7417</name>
    <dbReference type="NCBI Taxonomy" id="56107"/>
    <lineage>
        <taxon>Bacteria</taxon>
        <taxon>Bacillati</taxon>
        <taxon>Cyanobacteriota</taxon>
        <taxon>Cyanophyceae</taxon>
        <taxon>Nostocales</taxon>
        <taxon>Nostocaceae</taxon>
        <taxon>Cylindrospermum</taxon>
    </lineage>
</organism>
<evidence type="ECO:0000313" key="2">
    <source>
        <dbReference type="Proteomes" id="UP000010475"/>
    </source>
</evidence>
<gene>
    <name evidence="1" type="ORF">Cylst_4906</name>
</gene>
<sequence>MKPIKPVASACRYCRHYQPEGRRGGMCQKLGAQVQAGWKACSLALPAFAPAWESLEDAWSLPVATPILAASHSLACDSDLDHLQLAPIEQTVICNS</sequence>